<dbReference type="AlphaFoldDB" id="A0A699T8X0"/>
<name>A0A699T8X0_TANCI</name>
<evidence type="ECO:0000313" key="1">
    <source>
        <dbReference type="EMBL" id="GFD06250.1"/>
    </source>
</evidence>
<feature type="non-terminal residue" evidence="1">
    <location>
        <position position="1"/>
    </location>
</feature>
<reference evidence="1" key="1">
    <citation type="journal article" date="2019" name="Sci. Rep.">
        <title>Draft genome of Tanacetum cinerariifolium, the natural source of mosquito coil.</title>
        <authorList>
            <person name="Yamashiro T."/>
            <person name="Shiraishi A."/>
            <person name="Satake H."/>
            <person name="Nakayama K."/>
        </authorList>
    </citation>
    <scope>NUCLEOTIDE SEQUENCE</scope>
</reference>
<gene>
    <name evidence="1" type="ORF">Tci_878219</name>
</gene>
<proteinExistence type="predicted"/>
<accession>A0A699T8X0</accession>
<sequence length="140" mass="15441">PTAVRIVPQVLLQCRRNLLAWNVMTVTWVVGERSTRQRQAQMELGLVIRATPRLASLPRSFWSSNDGGETRCAAISRQDANATSQFDGPSTTQRVLELHSNLALDLPDMLSLQGKKAILCTGTDEHGLKVVILSGYSEPR</sequence>
<comment type="caution">
    <text evidence="1">The sequence shown here is derived from an EMBL/GenBank/DDBJ whole genome shotgun (WGS) entry which is preliminary data.</text>
</comment>
<dbReference type="EMBL" id="BKCJ011223586">
    <property type="protein sequence ID" value="GFD06250.1"/>
    <property type="molecule type" value="Genomic_DNA"/>
</dbReference>
<protein>
    <submittedName>
        <fullName evidence="1">Uncharacterized protein</fullName>
    </submittedName>
</protein>
<organism evidence="1">
    <name type="scientific">Tanacetum cinerariifolium</name>
    <name type="common">Dalmatian daisy</name>
    <name type="synonym">Chrysanthemum cinerariifolium</name>
    <dbReference type="NCBI Taxonomy" id="118510"/>
    <lineage>
        <taxon>Eukaryota</taxon>
        <taxon>Viridiplantae</taxon>
        <taxon>Streptophyta</taxon>
        <taxon>Embryophyta</taxon>
        <taxon>Tracheophyta</taxon>
        <taxon>Spermatophyta</taxon>
        <taxon>Magnoliopsida</taxon>
        <taxon>eudicotyledons</taxon>
        <taxon>Gunneridae</taxon>
        <taxon>Pentapetalae</taxon>
        <taxon>asterids</taxon>
        <taxon>campanulids</taxon>
        <taxon>Asterales</taxon>
        <taxon>Asteraceae</taxon>
        <taxon>Asteroideae</taxon>
        <taxon>Anthemideae</taxon>
        <taxon>Anthemidinae</taxon>
        <taxon>Tanacetum</taxon>
    </lineage>
</organism>